<dbReference type="PRINTS" id="PR00455">
    <property type="entry name" value="HTHTETR"/>
</dbReference>
<dbReference type="InterPro" id="IPR001647">
    <property type="entry name" value="HTH_TetR"/>
</dbReference>
<dbReference type="InterPro" id="IPR036271">
    <property type="entry name" value="Tet_transcr_reg_TetR-rel_C_sf"/>
</dbReference>
<dbReference type="InterPro" id="IPR009057">
    <property type="entry name" value="Homeodomain-like_sf"/>
</dbReference>
<dbReference type="GO" id="GO:0000976">
    <property type="term" value="F:transcription cis-regulatory region binding"/>
    <property type="evidence" value="ECO:0007669"/>
    <property type="project" value="TreeGrafter"/>
</dbReference>
<organism evidence="6 7">
    <name type="scientific">Luteolibacter pohnpeiensis</name>
    <dbReference type="NCBI Taxonomy" id="454153"/>
    <lineage>
        <taxon>Bacteria</taxon>
        <taxon>Pseudomonadati</taxon>
        <taxon>Verrucomicrobiota</taxon>
        <taxon>Verrucomicrobiia</taxon>
        <taxon>Verrucomicrobiales</taxon>
        <taxon>Verrucomicrobiaceae</taxon>
        <taxon>Luteolibacter</taxon>
    </lineage>
</organism>
<dbReference type="GO" id="GO:0003700">
    <property type="term" value="F:DNA-binding transcription factor activity"/>
    <property type="evidence" value="ECO:0007669"/>
    <property type="project" value="TreeGrafter"/>
</dbReference>
<keyword evidence="2 4" id="KW-0238">DNA-binding</keyword>
<dbReference type="AlphaFoldDB" id="A0A934VS66"/>
<dbReference type="Pfam" id="PF17935">
    <property type="entry name" value="TetR_C_27"/>
    <property type="match status" value="1"/>
</dbReference>
<dbReference type="SUPFAM" id="SSF46689">
    <property type="entry name" value="Homeodomain-like"/>
    <property type="match status" value="1"/>
</dbReference>
<dbReference type="PANTHER" id="PTHR30055:SF151">
    <property type="entry name" value="TRANSCRIPTIONAL REGULATORY PROTEIN"/>
    <property type="match status" value="1"/>
</dbReference>
<dbReference type="RefSeq" id="WP_200272650.1">
    <property type="nucleotide sequence ID" value="NZ_JAENIJ010000031.1"/>
</dbReference>
<feature type="DNA-binding region" description="H-T-H motif" evidence="4">
    <location>
        <begin position="28"/>
        <end position="47"/>
    </location>
</feature>
<keyword evidence="3" id="KW-0804">Transcription</keyword>
<protein>
    <submittedName>
        <fullName evidence="6">TetR family transcriptional regulator</fullName>
    </submittedName>
</protein>
<evidence type="ECO:0000313" key="6">
    <source>
        <dbReference type="EMBL" id="MBK1883956.1"/>
    </source>
</evidence>
<evidence type="ECO:0000256" key="1">
    <source>
        <dbReference type="ARBA" id="ARBA00023015"/>
    </source>
</evidence>
<reference evidence="6" key="1">
    <citation type="submission" date="2021-01" db="EMBL/GenBank/DDBJ databases">
        <title>Modified the classification status of verrucomicrobia.</title>
        <authorList>
            <person name="Feng X."/>
        </authorList>
    </citation>
    <scope>NUCLEOTIDE SEQUENCE</scope>
    <source>
        <strain evidence="6">KCTC 22041</strain>
    </source>
</reference>
<name>A0A934VS66_9BACT</name>
<accession>A0A934VS66</accession>
<dbReference type="Gene3D" id="1.10.357.10">
    <property type="entry name" value="Tetracycline Repressor, domain 2"/>
    <property type="match status" value="1"/>
</dbReference>
<dbReference type="Pfam" id="PF00440">
    <property type="entry name" value="TetR_N"/>
    <property type="match status" value="1"/>
</dbReference>
<keyword evidence="7" id="KW-1185">Reference proteome</keyword>
<keyword evidence="1" id="KW-0805">Transcription regulation</keyword>
<proteinExistence type="predicted"/>
<dbReference type="Proteomes" id="UP000603141">
    <property type="component" value="Unassembled WGS sequence"/>
</dbReference>
<evidence type="ECO:0000259" key="5">
    <source>
        <dbReference type="PROSITE" id="PS50977"/>
    </source>
</evidence>
<evidence type="ECO:0000313" key="7">
    <source>
        <dbReference type="Proteomes" id="UP000603141"/>
    </source>
</evidence>
<dbReference type="InterPro" id="IPR050109">
    <property type="entry name" value="HTH-type_TetR-like_transc_reg"/>
</dbReference>
<gene>
    <name evidence="6" type="ORF">JIN85_16170</name>
</gene>
<sequence length="207" mass="23356">MPEETPLHERILDTTEQVLRRYGPEKTNVVDVARALGMSHGNIYRHFPNKKALLDAVSARWMHCFTESLSTIASDSKVAPAIRLRRWFDTLRETKRKKIQDDPEFFQMYHTIAKELHDVVTAHVAELLQQLETIIRDGIKAGDFHAKPGASSAAMAFLQTTFAFHHPALLVTRVPSDDEADTVFDLLLSGMIAGPVSKKLRPKVKKS</sequence>
<dbReference type="PANTHER" id="PTHR30055">
    <property type="entry name" value="HTH-TYPE TRANSCRIPTIONAL REGULATOR RUTR"/>
    <property type="match status" value="1"/>
</dbReference>
<evidence type="ECO:0000256" key="3">
    <source>
        <dbReference type="ARBA" id="ARBA00023163"/>
    </source>
</evidence>
<dbReference type="InterPro" id="IPR041478">
    <property type="entry name" value="TetR_C_27"/>
</dbReference>
<evidence type="ECO:0000256" key="2">
    <source>
        <dbReference type="ARBA" id="ARBA00023125"/>
    </source>
</evidence>
<comment type="caution">
    <text evidence="6">The sequence shown here is derived from an EMBL/GenBank/DDBJ whole genome shotgun (WGS) entry which is preliminary data.</text>
</comment>
<dbReference type="EMBL" id="JAENIJ010000031">
    <property type="protein sequence ID" value="MBK1883956.1"/>
    <property type="molecule type" value="Genomic_DNA"/>
</dbReference>
<dbReference type="PROSITE" id="PS50977">
    <property type="entry name" value="HTH_TETR_2"/>
    <property type="match status" value="1"/>
</dbReference>
<dbReference type="SUPFAM" id="SSF48498">
    <property type="entry name" value="Tetracyclin repressor-like, C-terminal domain"/>
    <property type="match status" value="1"/>
</dbReference>
<evidence type="ECO:0000256" key="4">
    <source>
        <dbReference type="PROSITE-ProRule" id="PRU00335"/>
    </source>
</evidence>
<feature type="domain" description="HTH tetR-type" evidence="5">
    <location>
        <begin position="5"/>
        <end position="65"/>
    </location>
</feature>